<dbReference type="Proteomes" id="UP001374584">
    <property type="component" value="Unassembled WGS sequence"/>
</dbReference>
<evidence type="ECO:0000313" key="1">
    <source>
        <dbReference type="EMBL" id="KAK7332949.1"/>
    </source>
</evidence>
<accession>A0AAN9LEV8</accession>
<name>A0AAN9LEV8_PHACN</name>
<keyword evidence="2" id="KW-1185">Reference proteome</keyword>
<organism evidence="1 2">
    <name type="scientific">Phaseolus coccineus</name>
    <name type="common">Scarlet runner bean</name>
    <name type="synonym">Phaseolus multiflorus</name>
    <dbReference type="NCBI Taxonomy" id="3886"/>
    <lineage>
        <taxon>Eukaryota</taxon>
        <taxon>Viridiplantae</taxon>
        <taxon>Streptophyta</taxon>
        <taxon>Embryophyta</taxon>
        <taxon>Tracheophyta</taxon>
        <taxon>Spermatophyta</taxon>
        <taxon>Magnoliopsida</taxon>
        <taxon>eudicotyledons</taxon>
        <taxon>Gunneridae</taxon>
        <taxon>Pentapetalae</taxon>
        <taxon>rosids</taxon>
        <taxon>fabids</taxon>
        <taxon>Fabales</taxon>
        <taxon>Fabaceae</taxon>
        <taxon>Papilionoideae</taxon>
        <taxon>50 kb inversion clade</taxon>
        <taxon>NPAAA clade</taxon>
        <taxon>indigoferoid/millettioid clade</taxon>
        <taxon>Phaseoleae</taxon>
        <taxon>Phaseolus</taxon>
    </lineage>
</organism>
<evidence type="ECO:0000313" key="2">
    <source>
        <dbReference type="Proteomes" id="UP001374584"/>
    </source>
</evidence>
<dbReference type="AlphaFoldDB" id="A0AAN9LEV8"/>
<protein>
    <submittedName>
        <fullName evidence="1">Uncharacterized protein</fullName>
    </submittedName>
</protein>
<reference evidence="1 2" key="1">
    <citation type="submission" date="2024-01" db="EMBL/GenBank/DDBJ databases">
        <title>The genomes of 5 underutilized Papilionoideae crops provide insights into root nodulation and disease resistanc.</title>
        <authorList>
            <person name="Jiang F."/>
        </authorList>
    </citation>
    <scope>NUCLEOTIDE SEQUENCE [LARGE SCALE GENOMIC DNA]</scope>
    <source>
        <strain evidence="1">JINMINGXINNONG_FW02</strain>
        <tissue evidence="1">Leaves</tissue>
    </source>
</reference>
<dbReference type="EMBL" id="JAYMYR010000011">
    <property type="protein sequence ID" value="KAK7332949.1"/>
    <property type="molecule type" value="Genomic_DNA"/>
</dbReference>
<gene>
    <name evidence="1" type="ORF">VNO80_29706</name>
</gene>
<proteinExistence type="predicted"/>
<sequence length="68" mass="7752">MDPRELHPGICYKLYLFIMETLASQAMKTVTLGTPSNYGSWEKRNKPLQQSESLSSILKLGSNLNHKR</sequence>
<comment type="caution">
    <text evidence="1">The sequence shown here is derived from an EMBL/GenBank/DDBJ whole genome shotgun (WGS) entry which is preliminary data.</text>
</comment>